<dbReference type="InterPro" id="IPR035952">
    <property type="entry name" value="Rhomboid-like_sf"/>
</dbReference>
<dbReference type="FunFam" id="1.20.1540.10:FF:000015">
    <property type="entry name" value="RHOMBOID-like protein 10 chloroplastic"/>
    <property type="match status" value="1"/>
</dbReference>
<feature type="domain" description="Peptidase S54 rhomboid" evidence="7">
    <location>
        <begin position="179"/>
        <end position="316"/>
    </location>
</feature>
<evidence type="ECO:0000256" key="6">
    <source>
        <dbReference type="SAM" id="Phobius"/>
    </source>
</evidence>
<evidence type="ECO:0000313" key="8">
    <source>
        <dbReference type="EMBL" id="CAA2619169.1"/>
    </source>
</evidence>
<sequence length="348" mass="37559">MAAAGSFPHLPPPSALPHREFSSFGASVSPSRLAAGALGVRLGRALHLHATRELQNLLRPSAPFSGQAIYYADYLTKLNEIGRPLLLDISSILGATAAPLSWSCSSFIYFFSGRGPEKGPGDEDKLQFETAEGNSSKKNRGPLWTTILLATNILLYGGQILTQGKLMLWGAKVNGLIAQGQVWRLLTSSFLHANIMHLMVNSYSLNSIGPLMEKITGPRRFLAIYFSSAIASSMLSYRFCQSPSVGASGAIFGLVGSLAVFVLRHRKLIGGGKEQMQQIANVIALNMIIGILSKGTDNWGHLGGLLGGAAISWFLGPAWSYQYQADDGRLVFADRAPLSRLLQKKRNQ</sequence>
<dbReference type="PANTHER" id="PTHR43731:SF26">
    <property type="entry name" value="RHOMBOID-LIKE PROTEIN 10, CHLOROPLASTIC"/>
    <property type="match status" value="1"/>
</dbReference>
<proteinExistence type="inferred from homology"/>
<evidence type="ECO:0000313" key="9">
    <source>
        <dbReference type="EMBL" id="CAA7395180.1"/>
    </source>
</evidence>
<feature type="transmembrane region" description="Helical" evidence="6">
    <location>
        <begin position="245"/>
        <end position="263"/>
    </location>
</feature>
<dbReference type="GO" id="GO:0031969">
    <property type="term" value="C:chloroplast membrane"/>
    <property type="evidence" value="ECO:0007669"/>
    <property type="project" value="TreeGrafter"/>
</dbReference>
<dbReference type="Gene3D" id="1.20.1540.10">
    <property type="entry name" value="Rhomboid-like"/>
    <property type="match status" value="1"/>
</dbReference>
<name>A0A7I8IM30_SPIIN</name>
<accession>A0A7I8IM30</accession>
<keyword evidence="10" id="KW-1185">Reference proteome</keyword>
<gene>
    <name evidence="8" type="ORF">SI7747_04005336</name>
    <name evidence="9" type="ORF">SI8410_04005841</name>
</gene>
<organism evidence="8">
    <name type="scientific">Spirodela intermedia</name>
    <name type="common">Intermediate duckweed</name>
    <dbReference type="NCBI Taxonomy" id="51605"/>
    <lineage>
        <taxon>Eukaryota</taxon>
        <taxon>Viridiplantae</taxon>
        <taxon>Streptophyta</taxon>
        <taxon>Embryophyta</taxon>
        <taxon>Tracheophyta</taxon>
        <taxon>Spermatophyta</taxon>
        <taxon>Magnoliopsida</taxon>
        <taxon>Liliopsida</taxon>
        <taxon>Araceae</taxon>
        <taxon>Lemnoideae</taxon>
        <taxon>Spirodela</taxon>
    </lineage>
</organism>
<dbReference type="InterPro" id="IPR022764">
    <property type="entry name" value="Peptidase_S54_rhomboid_dom"/>
</dbReference>
<dbReference type="SUPFAM" id="SSF144091">
    <property type="entry name" value="Rhomboid-like"/>
    <property type="match status" value="1"/>
</dbReference>
<keyword evidence="3 6" id="KW-0812">Transmembrane</keyword>
<evidence type="ECO:0000256" key="2">
    <source>
        <dbReference type="ARBA" id="ARBA00009045"/>
    </source>
</evidence>
<evidence type="ECO:0000256" key="3">
    <source>
        <dbReference type="ARBA" id="ARBA00022692"/>
    </source>
</evidence>
<comment type="subcellular location">
    <subcellularLocation>
        <location evidence="1">Membrane</location>
        <topology evidence="1">Multi-pass membrane protein</topology>
    </subcellularLocation>
</comment>
<dbReference type="Proteomes" id="UP000663760">
    <property type="component" value="Chromosome 4"/>
</dbReference>
<dbReference type="AlphaFoldDB" id="A0A7I8IM30"/>
<dbReference type="PANTHER" id="PTHR43731">
    <property type="entry name" value="RHOMBOID PROTEASE"/>
    <property type="match status" value="1"/>
</dbReference>
<evidence type="ECO:0000313" key="10">
    <source>
        <dbReference type="Proteomes" id="UP000663760"/>
    </source>
</evidence>
<dbReference type="InterPro" id="IPR050925">
    <property type="entry name" value="Rhomboid_protease_S54"/>
</dbReference>
<evidence type="ECO:0000256" key="5">
    <source>
        <dbReference type="ARBA" id="ARBA00023136"/>
    </source>
</evidence>
<keyword evidence="5 6" id="KW-0472">Membrane</keyword>
<evidence type="ECO:0000256" key="4">
    <source>
        <dbReference type="ARBA" id="ARBA00022989"/>
    </source>
</evidence>
<evidence type="ECO:0000256" key="1">
    <source>
        <dbReference type="ARBA" id="ARBA00004141"/>
    </source>
</evidence>
<evidence type="ECO:0000259" key="7">
    <source>
        <dbReference type="Pfam" id="PF01694"/>
    </source>
</evidence>
<dbReference type="EMBL" id="LR743591">
    <property type="protein sequence ID" value="CAA2619169.1"/>
    <property type="molecule type" value="Genomic_DNA"/>
</dbReference>
<keyword evidence="4 6" id="KW-1133">Transmembrane helix</keyword>
<dbReference type="GO" id="GO:0004252">
    <property type="term" value="F:serine-type endopeptidase activity"/>
    <property type="evidence" value="ECO:0007669"/>
    <property type="project" value="InterPro"/>
</dbReference>
<reference evidence="8" key="1">
    <citation type="submission" date="2019-12" db="EMBL/GenBank/DDBJ databases">
        <authorList>
            <person name="Scholz U."/>
            <person name="Mascher M."/>
            <person name="Fiebig A."/>
        </authorList>
    </citation>
    <scope>NUCLEOTIDE SEQUENCE</scope>
</reference>
<dbReference type="EMBL" id="LR746267">
    <property type="protein sequence ID" value="CAA7395180.1"/>
    <property type="molecule type" value="Genomic_DNA"/>
</dbReference>
<dbReference type="OrthoDB" id="418595at2759"/>
<dbReference type="Pfam" id="PF01694">
    <property type="entry name" value="Rhomboid"/>
    <property type="match status" value="1"/>
</dbReference>
<protein>
    <recommendedName>
        <fullName evidence="7">Peptidase S54 rhomboid domain-containing protein</fullName>
    </recommendedName>
</protein>
<comment type="similarity">
    <text evidence="2">Belongs to the peptidase S54 family.</text>
</comment>